<keyword evidence="13" id="KW-1185">Reference proteome</keyword>
<accession>A0A6A6QRC0</accession>
<feature type="compositionally biased region" description="Basic and acidic residues" evidence="10">
    <location>
        <begin position="586"/>
        <end position="597"/>
    </location>
</feature>
<evidence type="ECO:0000256" key="3">
    <source>
        <dbReference type="ARBA" id="ARBA00022895"/>
    </source>
</evidence>
<comment type="function">
    <text evidence="9">Involved in the regulation of telomere length, clustering and has a specific role in telomere position effect (TPE).</text>
</comment>
<feature type="domain" description="HMG box" evidence="11">
    <location>
        <begin position="396"/>
        <end position="465"/>
    </location>
</feature>
<dbReference type="GO" id="GO:0010833">
    <property type="term" value="P:telomere maintenance via telomere lengthening"/>
    <property type="evidence" value="ECO:0007669"/>
    <property type="project" value="UniProtKB-UniRule"/>
</dbReference>
<dbReference type="AlphaFoldDB" id="A0A6A6QRC0"/>
<gene>
    <name evidence="12" type="ORF">BU16DRAFT_45692</name>
</gene>
<dbReference type="InterPro" id="IPR009071">
    <property type="entry name" value="HMG_box_dom"/>
</dbReference>
<feature type="region of interest" description="Disordered" evidence="10">
    <location>
        <begin position="231"/>
        <end position="258"/>
    </location>
</feature>
<keyword evidence="5" id="KW-0010">Activator</keyword>
<organism evidence="12 13">
    <name type="scientific">Lophium mytilinum</name>
    <dbReference type="NCBI Taxonomy" id="390894"/>
    <lineage>
        <taxon>Eukaryota</taxon>
        <taxon>Fungi</taxon>
        <taxon>Dikarya</taxon>
        <taxon>Ascomycota</taxon>
        <taxon>Pezizomycotina</taxon>
        <taxon>Dothideomycetes</taxon>
        <taxon>Pleosporomycetidae</taxon>
        <taxon>Mytilinidiales</taxon>
        <taxon>Mytilinidiaceae</taxon>
        <taxon>Lophium</taxon>
    </lineage>
</organism>
<dbReference type="OrthoDB" id="435460at2759"/>
<dbReference type="SUPFAM" id="SSF46689">
    <property type="entry name" value="Homeodomain-like"/>
    <property type="match status" value="1"/>
</dbReference>
<dbReference type="InterPro" id="IPR015010">
    <property type="entry name" value="TERF2IP_Myb"/>
</dbReference>
<feature type="region of interest" description="Disordered" evidence="10">
    <location>
        <begin position="173"/>
        <end position="219"/>
    </location>
</feature>
<evidence type="ECO:0000256" key="2">
    <source>
        <dbReference type="ARBA" id="ARBA00022454"/>
    </source>
</evidence>
<dbReference type="Gene3D" id="1.10.10.60">
    <property type="entry name" value="Homeodomain-like"/>
    <property type="match status" value="1"/>
</dbReference>
<keyword evidence="8" id="KW-0238">DNA-binding</keyword>
<sequence>MAEVRPQVVYSDVVEGADLQGQLFAGKKFFIAQRCPMRSSFVEQVKSNGGKVVPLEKFADYMIVDHMRKDIPAGSISYTFIEQSIRKGELEDPDDHIAGEPAGTVREIGSFRPTKSGRIPFTAEDDRQLYNWIKSYERDGGAIMGNVIYKQLEEKNPRHPWQSWRDRYVKQLQYKPPPGCAPTNGPLSPPSDVPPSDVDSAARPPVPEQPKSRTVSKDAYKAERFRSEVNEADKAERVQVKVDEAKEPERPREASAPVWSSEDWVEVYSNVSTIQDTPARDYIAGWEGWAEGTDHTAQEWRDFYEKTVLPRWEKDQDAKNTIKVKSAKEQRQRPPSPSVVITTPKKKNRIQSSSSVQAPGKLPVQASTTTTQSPAAGDSKQSHDNLIYELMGHRKGRQQMVAYRFYFEAHRHELEDCDPTDYSAPHRILNPRWKALSEQEQAPYYDLEAADKERHRLENNPTEYREWCLEYRKSSKLNSSKRGREDADGDENREELPDSWRSKRQRQQESVSLEDKHELETQKQDQGVVDLGEDIEDQVAVAIEQHQPGESSEEEPSMDQFAQKIYVDVSDDSEPEEQDETPEEVQEGRTPKHRIIDLSDDEDGTEEEQEDEGQEEEEYDHNEQTIFDNASASPSPRQSRYRPPAVLDTQAILADPTQVLDVSIAEPPDTQFDHSSDRASSPLAGHAASDGTSHSIQEFRSLEDLERQRHSTPPLDLAMPQPDMDSDVEWDSQDMPDDSDPPLDGEDTIEFYHEMLDRGYEDELIRDVMRACMTRAKLSEEVLAEVAHGEPWPERRGVWTAEDDEDLESTDARRVRRVMKKHTDDQWGGCEERRTVLDYIRQVSGQQQD</sequence>
<feature type="compositionally biased region" description="Basic and acidic residues" evidence="10">
    <location>
        <begin position="231"/>
        <end position="253"/>
    </location>
</feature>
<keyword evidence="7 8" id="KW-0539">Nucleus</keyword>
<dbReference type="PROSITE" id="PS50118">
    <property type="entry name" value="HMG_BOX_2"/>
    <property type="match status" value="1"/>
</dbReference>
<feature type="compositionally biased region" description="Acidic residues" evidence="10">
    <location>
        <begin position="598"/>
        <end position="620"/>
    </location>
</feature>
<dbReference type="CDD" id="cd11655">
    <property type="entry name" value="rap1_myb-like"/>
    <property type="match status" value="1"/>
</dbReference>
<dbReference type="InterPro" id="IPR038104">
    <property type="entry name" value="Rap1_C_sf"/>
</dbReference>
<keyword evidence="3 9" id="KW-0779">Telomere</keyword>
<evidence type="ECO:0000256" key="4">
    <source>
        <dbReference type="ARBA" id="ARBA00023015"/>
    </source>
</evidence>
<dbReference type="GO" id="GO:0070187">
    <property type="term" value="C:shelterin complex"/>
    <property type="evidence" value="ECO:0007669"/>
    <property type="project" value="TreeGrafter"/>
</dbReference>
<dbReference type="Pfam" id="PF08914">
    <property type="entry name" value="Myb_Rap1"/>
    <property type="match status" value="1"/>
</dbReference>
<reference evidence="12" key="1">
    <citation type="journal article" date="2020" name="Stud. Mycol.">
        <title>101 Dothideomycetes genomes: a test case for predicting lifestyles and emergence of pathogens.</title>
        <authorList>
            <person name="Haridas S."/>
            <person name="Albert R."/>
            <person name="Binder M."/>
            <person name="Bloem J."/>
            <person name="Labutti K."/>
            <person name="Salamov A."/>
            <person name="Andreopoulos B."/>
            <person name="Baker S."/>
            <person name="Barry K."/>
            <person name="Bills G."/>
            <person name="Bluhm B."/>
            <person name="Cannon C."/>
            <person name="Castanera R."/>
            <person name="Culley D."/>
            <person name="Daum C."/>
            <person name="Ezra D."/>
            <person name="Gonzalez J."/>
            <person name="Henrissat B."/>
            <person name="Kuo A."/>
            <person name="Liang C."/>
            <person name="Lipzen A."/>
            <person name="Lutzoni F."/>
            <person name="Magnuson J."/>
            <person name="Mondo S."/>
            <person name="Nolan M."/>
            <person name="Ohm R."/>
            <person name="Pangilinan J."/>
            <person name="Park H.-J."/>
            <person name="Ramirez L."/>
            <person name="Alfaro M."/>
            <person name="Sun H."/>
            <person name="Tritt A."/>
            <person name="Yoshinaga Y."/>
            <person name="Zwiers L.-H."/>
            <person name="Turgeon B."/>
            <person name="Goodwin S."/>
            <person name="Spatafora J."/>
            <person name="Crous P."/>
            <person name="Grigoriev I."/>
        </authorList>
    </citation>
    <scope>NUCLEOTIDE SEQUENCE</scope>
    <source>
        <strain evidence="12">CBS 269.34</strain>
    </source>
</reference>
<dbReference type="Pfam" id="PF11626">
    <property type="entry name" value="Rap1_C"/>
    <property type="match status" value="1"/>
</dbReference>
<dbReference type="Gene3D" id="3.40.50.10190">
    <property type="entry name" value="BRCT domain"/>
    <property type="match status" value="1"/>
</dbReference>
<dbReference type="GO" id="GO:0031848">
    <property type="term" value="P:protection from non-homologous end joining at telomere"/>
    <property type="evidence" value="ECO:0007669"/>
    <property type="project" value="TreeGrafter"/>
</dbReference>
<comment type="subunit">
    <text evidence="9">Homodimer.</text>
</comment>
<keyword evidence="4" id="KW-0805">Transcription regulation</keyword>
<dbReference type="FunFam" id="1.10.10.60:FF:000246">
    <property type="entry name" value="Telomeric repeat-binding factor 2-interacting protein 1"/>
    <property type="match status" value="1"/>
</dbReference>
<dbReference type="Gene3D" id="1.10.10.2170">
    <property type="match status" value="1"/>
</dbReference>
<evidence type="ECO:0000256" key="10">
    <source>
        <dbReference type="SAM" id="MobiDB-lite"/>
    </source>
</evidence>
<feature type="region of interest" description="Disordered" evidence="10">
    <location>
        <begin position="319"/>
        <end position="382"/>
    </location>
</feature>
<evidence type="ECO:0000256" key="9">
    <source>
        <dbReference type="RuleBase" id="RU367107"/>
    </source>
</evidence>
<comment type="similarity">
    <text evidence="1 9">Belongs to the RAP1 family.</text>
</comment>
<feature type="DNA-binding region" description="HMG box" evidence="8">
    <location>
        <begin position="396"/>
        <end position="465"/>
    </location>
</feature>
<feature type="compositionally biased region" description="Basic and acidic residues" evidence="10">
    <location>
        <begin position="513"/>
        <end position="523"/>
    </location>
</feature>
<feature type="compositionally biased region" description="Basic and acidic residues" evidence="10">
    <location>
        <begin position="700"/>
        <end position="709"/>
    </location>
</feature>
<proteinExistence type="inferred from homology"/>
<dbReference type="InterPro" id="IPR036910">
    <property type="entry name" value="HMG_box_dom_sf"/>
</dbReference>
<feature type="compositionally biased region" description="Acidic residues" evidence="10">
    <location>
        <begin position="569"/>
        <end position="585"/>
    </location>
</feature>
<dbReference type="GO" id="GO:0042162">
    <property type="term" value="F:telomeric DNA binding"/>
    <property type="evidence" value="ECO:0007669"/>
    <property type="project" value="TreeGrafter"/>
</dbReference>
<dbReference type="PANTHER" id="PTHR16466:SF6">
    <property type="entry name" value="TELOMERIC REPEAT-BINDING FACTOR 2-INTERACTING PROTEIN 1"/>
    <property type="match status" value="1"/>
</dbReference>
<evidence type="ECO:0000259" key="11">
    <source>
        <dbReference type="PROSITE" id="PS50118"/>
    </source>
</evidence>
<evidence type="ECO:0000313" key="13">
    <source>
        <dbReference type="Proteomes" id="UP000799750"/>
    </source>
</evidence>
<dbReference type="InterPro" id="IPR001357">
    <property type="entry name" value="BRCT_dom"/>
</dbReference>
<evidence type="ECO:0000256" key="7">
    <source>
        <dbReference type="ARBA" id="ARBA00023242"/>
    </source>
</evidence>
<comment type="subcellular location">
    <subcellularLocation>
        <location evidence="9">Nucleus</location>
    </subcellularLocation>
    <subcellularLocation>
        <location evidence="9">Chromosome</location>
        <location evidence="9">Telomere</location>
    </subcellularLocation>
</comment>
<dbReference type="GO" id="GO:0005654">
    <property type="term" value="C:nucleoplasm"/>
    <property type="evidence" value="ECO:0007669"/>
    <property type="project" value="UniProtKB-ARBA"/>
</dbReference>
<dbReference type="Proteomes" id="UP000799750">
    <property type="component" value="Unassembled WGS sequence"/>
</dbReference>
<dbReference type="InterPro" id="IPR009057">
    <property type="entry name" value="Homeodomain-like_sf"/>
</dbReference>
<dbReference type="PANTHER" id="PTHR16466">
    <property type="entry name" value="TELOMERE REPEAT-BINDING FACTOR 2-INTERACTING PROTEIN 1"/>
    <property type="match status" value="1"/>
</dbReference>
<evidence type="ECO:0000256" key="6">
    <source>
        <dbReference type="ARBA" id="ARBA00023163"/>
    </source>
</evidence>
<name>A0A6A6QRC0_9PEZI</name>
<evidence type="ECO:0000256" key="1">
    <source>
        <dbReference type="ARBA" id="ARBA00010467"/>
    </source>
</evidence>
<dbReference type="EMBL" id="MU004190">
    <property type="protein sequence ID" value="KAF2494699.1"/>
    <property type="molecule type" value="Genomic_DNA"/>
</dbReference>
<dbReference type="InterPro" id="IPR039595">
    <property type="entry name" value="TE2IP/Rap1"/>
</dbReference>
<evidence type="ECO:0000313" key="12">
    <source>
        <dbReference type="EMBL" id="KAF2494699.1"/>
    </source>
</evidence>
<dbReference type="InterPro" id="IPR021661">
    <property type="entry name" value="Rap1_C"/>
</dbReference>
<feature type="compositionally biased region" description="Low complexity" evidence="10">
    <location>
        <begin position="630"/>
        <end position="645"/>
    </location>
</feature>
<evidence type="ECO:0000256" key="5">
    <source>
        <dbReference type="ARBA" id="ARBA00023159"/>
    </source>
</evidence>
<dbReference type="InterPro" id="IPR036420">
    <property type="entry name" value="BRCT_dom_sf"/>
</dbReference>
<protein>
    <recommendedName>
        <fullName evidence="9">DNA-binding protein RAP1</fullName>
    </recommendedName>
</protein>
<evidence type="ECO:0000256" key="8">
    <source>
        <dbReference type="PROSITE-ProRule" id="PRU00267"/>
    </source>
</evidence>
<keyword evidence="6" id="KW-0804">Transcription</keyword>
<dbReference type="Gene3D" id="1.10.30.10">
    <property type="entry name" value="High mobility group box domain"/>
    <property type="match status" value="1"/>
</dbReference>
<dbReference type="Pfam" id="PF16589">
    <property type="entry name" value="BRCT_2"/>
    <property type="match status" value="1"/>
</dbReference>
<keyword evidence="2 9" id="KW-0158">Chromosome</keyword>
<feature type="compositionally biased region" description="Acidic residues" evidence="10">
    <location>
        <begin position="724"/>
        <end position="747"/>
    </location>
</feature>
<feature type="region of interest" description="Disordered" evidence="10">
    <location>
        <begin position="478"/>
        <end position="747"/>
    </location>
</feature>
<dbReference type="SUPFAM" id="SSF47095">
    <property type="entry name" value="HMG-box"/>
    <property type="match status" value="1"/>
</dbReference>
<feature type="compositionally biased region" description="Basic and acidic residues" evidence="10">
    <location>
        <begin position="319"/>
        <end position="332"/>
    </location>
</feature>